<name>A0AAD5XS31_9FUNG</name>
<comment type="caution">
    <text evidence="2">The sequence shown here is derived from an EMBL/GenBank/DDBJ whole genome shotgun (WGS) entry which is preliminary data.</text>
</comment>
<proteinExistence type="predicted"/>
<dbReference type="EMBL" id="JADGJW010001722">
    <property type="protein sequence ID" value="KAJ3201467.1"/>
    <property type="molecule type" value="Genomic_DNA"/>
</dbReference>
<keyword evidence="3" id="KW-1185">Reference proteome</keyword>
<evidence type="ECO:0000256" key="1">
    <source>
        <dbReference type="SAM" id="MobiDB-lite"/>
    </source>
</evidence>
<dbReference type="Proteomes" id="UP001211065">
    <property type="component" value="Unassembled WGS sequence"/>
</dbReference>
<feature type="non-terminal residue" evidence="2">
    <location>
        <position position="1"/>
    </location>
</feature>
<evidence type="ECO:0000313" key="2">
    <source>
        <dbReference type="EMBL" id="KAJ3201467.1"/>
    </source>
</evidence>
<dbReference type="AlphaFoldDB" id="A0AAD5XS31"/>
<feature type="region of interest" description="Disordered" evidence="1">
    <location>
        <begin position="1"/>
        <end position="59"/>
    </location>
</feature>
<sequence length="332" mass="38472">EASEYNLTEAESEEDSNSLLKEGETGLGESSTSSGSSSSSVSSSSEESLTESEDEEEKEVNLDFFENFNKHFGLTRLEKTNLKENFEKFQQKVNLYQDLNTLMVAEVSKASDDCLKNLLSKKEISDKEKKKNSTGRRVDDVADCWPCPLSNGVVPGPPRPLMYTKDIDDDDDIEKQAFTFVRECNPLLEEDADSEHDEEYSEPLKRELDFVIRKINFSENLKKKKDSNEIDVFENIPEAKLNLIRNKTISFVKDLFDISFKKNKKLKSYEKINFDSILEDCNEIEDFPESVILNSEKRIKRLYPVLTKDITELNKIWEKPRKRGQRKRRRQE</sequence>
<evidence type="ECO:0000313" key="3">
    <source>
        <dbReference type="Proteomes" id="UP001211065"/>
    </source>
</evidence>
<feature type="compositionally biased region" description="Low complexity" evidence="1">
    <location>
        <begin position="27"/>
        <end position="47"/>
    </location>
</feature>
<gene>
    <name evidence="2" type="ORF">HK099_002234</name>
</gene>
<reference evidence="2" key="1">
    <citation type="submission" date="2020-05" db="EMBL/GenBank/DDBJ databases">
        <title>Phylogenomic resolution of chytrid fungi.</title>
        <authorList>
            <person name="Stajich J.E."/>
            <person name="Amses K."/>
            <person name="Simmons R."/>
            <person name="Seto K."/>
            <person name="Myers J."/>
            <person name="Bonds A."/>
            <person name="Quandt C.A."/>
            <person name="Barry K."/>
            <person name="Liu P."/>
            <person name="Grigoriev I."/>
            <person name="Longcore J.E."/>
            <person name="James T.Y."/>
        </authorList>
    </citation>
    <scope>NUCLEOTIDE SEQUENCE</scope>
    <source>
        <strain evidence="2">JEL0476</strain>
    </source>
</reference>
<accession>A0AAD5XS31</accession>
<feature type="compositionally biased region" description="Acidic residues" evidence="1">
    <location>
        <begin position="48"/>
        <end position="58"/>
    </location>
</feature>
<organism evidence="2 3">
    <name type="scientific">Clydaea vesicula</name>
    <dbReference type="NCBI Taxonomy" id="447962"/>
    <lineage>
        <taxon>Eukaryota</taxon>
        <taxon>Fungi</taxon>
        <taxon>Fungi incertae sedis</taxon>
        <taxon>Chytridiomycota</taxon>
        <taxon>Chytridiomycota incertae sedis</taxon>
        <taxon>Chytridiomycetes</taxon>
        <taxon>Lobulomycetales</taxon>
        <taxon>Lobulomycetaceae</taxon>
        <taxon>Clydaea</taxon>
    </lineage>
</organism>
<protein>
    <submittedName>
        <fullName evidence="2">Uncharacterized protein</fullName>
    </submittedName>
</protein>